<keyword evidence="1" id="KW-0808">Transferase</keyword>
<dbReference type="SUPFAM" id="SSF55874">
    <property type="entry name" value="ATPase domain of HSP90 chaperone/DNA topoisomerase II/histidine kinase"/>
    <property type="match status" value="1"/>
</dbReference>
<comment type="caution">
    <text evidence="3">The sequence shown here is derived from an EMBL/GenBank/DDBJ whole genome shotgun (WGS) entry which is preliminary data.</text>
</comment>
<sequence length="216" mass="23480">MIRDPLRPDAYPELAFGAGCQKLRSRANRETLVVSRNASHCSLFEVDRRLRRTEGVGSAMEDMDRRYELRLTAEPSRFAVVRRIVQAHLRHWHLAAVTDQTLLGITELLANVHQHVGATAPCTLRLRAATDTLTVEVCDNSPDLPQARAPEPMDSGGRGLSIVAALCKDWGTQASDTGKTVWFTVATSPVPAPALLETVPLAVELAAGALEPVLAD</sequence>
<dbReference type="InterPro" id="IPR036890">
    <property type="entry name" value="HATPase_C_sf"/>
</dbReference>
<dbReference type="InterPro" id="IPR050267">
    <property type="entry name" value="Anti-sigma-factor_SerPK"/>
</dbReference>
<proteinExistence type="predicted"/>
<dbReference type="Pfam" id="PF13581">
    <property type="entry name" value="HATPase_c_2"/>
    <property type="match status" value="1"/>
</dbReference>
<evidence type="ECO:0000259" key="2">
    <source>
        <dbReference type="Pfam" id="PF13581"/>
    </source>
</evidence>
<dbReference type="Gene3D" id="3.30.565.10">
    <property type="entry name" value="Histidine kinase-like ATPase, C-terminal domain"/>
    <property type="match status" value="1"/>
</dbReference>
<organism evidence="3 4">
    <name type="scientific">Streptacidiphilus pinicola</name>
    <dbReference type="NCBI Taxonomy" id="2219663"/>
    <lineage>
        <taxon>Bacteria</taxon>
        <taxon>Bacillati</taxon>
        <taxon>Actinomycetota</taxon>
        <taxon>Actinomycetes</taxon>
        <taxon>Kitasatosporales</taxon>
        <taxon>Streptomycetaceae</taxon>
        <taxon>Streptacidiphilus</taxon>
    </lineage>
</organism>
<evidence type="ECO:0000256" key="1">
    <source>
        <dbReference type="ARBA" id="ARBA00022527"/>
    </source>
</evidence>
<dbReference type="OrthoDB" id="3852548at2"/>
<protein>
    <recommendedName>
        <fullName evidence="2">Histidine kinase/HSP90-like ATPase domain-containing protein</fullName>
    </recommendedName>
</protein>
<dbReference type="EMBL" id="QKYN01000212">
    <property type="protein sequence ID" value="RAG80612.1"/>
    <property type="molecule type" value="Genomic_DNA"/>
</dbReference>
<dbReference type="AlphaFoldDB" id="A0A2X0I6M4"/>
<evidence type="ECO:0000313" key="4">
    <source>
        <dbReference type="Proteomes" id="UP000248889"/>
    </source>
</evidence>
<keyword evidence="1" id="KW-0418">Kinase</keyword>
<keyword evidence="4" id="KW-1185">Reference proteome</keyword>
<gene>
    <name evidence="3" type="ORF">DN069_37150</name>
</gene>
<dbReference type="InterPro" id="IPR003594">
    <property type="entry name" value="HATPase_dom"/>
</dbReference>
<name>A0A2X0I6M4_9ACTN</name>
<dbReference type="PANTHER" id="PTHR35526:SF3">
    <property type="entry name" value="ANTI-SIGMA-F FACTOR RSBW"/>
    <property type="match status" value="1"/>
</dbReference>
<accession>A0A2X0I6M4</accession>
<dbReference type="CDD" id="cd16936">
    <property type="entry name" value="HATPase_RsbW-like"/>
    <property type="match status" value="1"/>
</dbReference>
<keyword evidence="1" id="KW-0723">Serine/threonine-protein kinase</keyword>
<dbReference type="PANTHER" id="PTHR35526">
    <property type="entry name" value="ANTI-SIGMA-F FACTOR RSBW-RELATED"/>
    <property type="match status" value="1"/>
</dbReference>
<dbReference type="GO" id="GO:0004674">
    <property type="term" value="F:protein serine/threonine kinase activity"/>
    <property type="evidence" value="ECO:0007669"/>
    <property type="project" value="UniProtKB-KW"/>
</dbReference>
<reference evidence="3 4" key="1">
    <citation type="submission" date="2018-06" db="EMBL/GenBank/DDBJ databases">
        <title>Streptacidiphilus pinicola sp. nov., isolated from pine grove soil.</title>
        <authorList>
            <person name="Roh S.G."/>
            <person name="Park S."/>
            <person name="Kim M.-K."/>
            <person name="Yun B.-R."/>
            <person name="Park J."/>
            <person name="Kim M.J."/>
            <person name="Kim Y.S."/>
            <person name="Kim S.B."/>
        </authorList>
    </citation>
    <scope>NUCLEOTIDE SEQUENCE [LARGE SCALE GENOMIC DNA]</scope>
    <source>
        <strain evidence="3 4">MMS16-CNU450</strain>
    </source>
</reference>
<feature type="domain" description="Histidine kinase/HSP90-like ATPase" evidence="2">
    <location>
        <begin position="72"/>
        <end position="184"/>
    </location>
</feature>
<evidence type="ECO:0000313" key="3">
    <source>
        <dbReference type="EMBL" id="RAG80612.1"/>
    </source>
</evidence>
<dbReference type="Proteomes" id="UP000248889">
    <property type="component" value="Unassembled WGS sequence"/>
</dbReference>